<feature type="region of interest" description="Disordered" evidence="1">
    <location>
        <begin position="1"/>
        <end position="44"/>
    </location>
</feature>
<comment type="caution">
    <text evidence="2">The sequence shown here is derived from an EMBL/GenBank/DDBJ whole genome shotgun (WGS) entry which is preliminary data.</text>
</comment>
<evidence type="ECO:0000256" key="1">
    <source>
        <dbReference type="SAM" id="MobiDB-lite"/>
    </source>
</evidence>
<gene>
    <name evidence="2" type="ORF">Taro_028453</name>
</gene>
<dbReference type="Proteomes" id="UP000652761">
    <property type="component" value="Unassembled WGS sequence"/>
</dbReference>
<accession>A0A843VGH9</accession>
<organism evidence="2 3">
    <name type="scientific">Colocasia esculenta</name>
    <name type="common">Wild taro</name>
    <name type="synonym">Arum esculentum</name>
    <dbReference type="NCBI Taxonomy" id="4460"/>
    <lineage>
        <taxon>Eukaryota</taxon>
        <taxon>Viridiplantae</taxon>
        <taxon>Streptophyta</taxon>
        <taxon>Embryophyta</taxon>
        <taxon>Tracheophyta</taxon>
        <taxon>Spermatophyta</taxon>
        <taxon>Magnoliopsida</taxon>
        <taxon>Liliopsida</taxon>
        <taxon>Araceae</taxon>
        <taxon>Aroideae</taxon>
        <taxon>Colocasieae</taxon>
        <taxon>Colocasia</taxon>
    </lineage>
</organism>
<feature type="compositionally biased region" description="Basic and acidic residues" evidence="1">
    <location>
        <begin position="27"/>
        <end position="36"/>
    </location>
</feature>
<evidence type="ECO:0000313" key="2">
    <source>
        <dbReference type="EMBL" id="MQL95781.1"/>
    </source>
</evidence>
<name>A0A843VGH9_COLES</name>
<evidence type="ECO:0000313" key="3">
    <source>
        <dbReference type="Proteomes" id="UP000652761"/>
    </source>
</evidence>
<feature type="compositionally biased region" description="Low complexity" evidence="1">
    <location>
        <begin position="13"/>
        <end position="26"/>
    </location>
</feature>
<proteinExistence type="predicted"/>
<protein>
    <submittedName>
        <fullName evidence="2">Uncharacterized protein</fullName>
    </submittedName>
</protein>
<reference evidence="2" key="1">
    <citation type="submission" date="2017-07" db="EMBL/GenBank/DDBJ databases">
        <title>Taro Niue Genome Assembly and Annotation.</title>
        <authorList>
            <person name="Atibalentja N."/>
            <person name="Keating K."/>
            <person name="Fields C.J."/>
        </authorList>
    </citation>
    <scope>NUCLEOTIDE SEQUENCE</scope>
    <source>
        <strain evidence="2">Niue_2</strain>
        <tissue evidence="2">Leaf</tissue>
    </source>
</reference>
<keyword evidence="3" id="KW-1185">Reference proteome</keyword>
<sequence length="71" mass="7460">MEVVAGATTTAPSSNSSSSSNSTSSSKEQERQEQGKNKGCGKMVSKLGGSVALWERPRPSTTLGWVVPQVY</sequence>
<dbReference type="AlphaFoldDB" id="A0A843VGH9"/>
<dbReference type="EMBL" id="NMUH01001834">
    <property type="protein sequence ID" value="MQL95781.1"/>
    <property type="molecule type" value="Genomic_DNA"/>
</dbReference>